<name>A0A0E9RH63_ANGAN</name>
<evidence type="ECO:0000256" key="1">
    <source>
        <dbReference type="SAM" id="MobiDB-lite"/>
    </source>
</evidence>
<dbReference type="EMBL" id="GBXM01080430">
    <property type="protein sequence ID" value="JAH28147.1"/>
    <property type="molecule type" value="Transcribed_RNA"/>
</dbReference>
<accession>A0A0E9RH63</accession>
<evidence type="ECO:0000313" key="2">
    <source>
        <dbReference type="EMBL" id="JAH28147.1"/>
    </source>
</evidence>
<organism evidence="2">
    <name type="scientific">Anguilla anguilla</name>
    <name type="common">European freshwater eel</name>
    <name type="synonym">Muraena anguilla</name>
    <dbReference type="NCBI Taxonomy" id="7936"/>
    <lineage>
        <taxon>Eukaryota</taxon>
        <taxon>Metazoa</taxon>
        <taxon>Chordata</taxon>
        <taxon>Craniata</taxon>
        <taxon>Vertebrata</taxon>
        <taxon>Euteleostomi</taxon>
        <taxon>Actinopterygii</taxon>
        <taxon>Neopterygii</taxon>
        <taxon>Teleostei</taxon>
        <taxon>Anguilliformes</taxon>
        <taxon>Anguillidae</taxon>
        <taxon>Anguilla</taxon>
    </lineage>
</organism>
<dbReference type="AlphaFoldDB" id="A0A0E9RH63"/>
<reference evidence="2" key="1">
    <citation type="submission" date="2014-11" db="EMBL/GenBank/DDBJ databases">
        <authorList>
            <person name="Amaro Gonzalez C."/>
        </authorList>
    </citation>
    <scope>NUCLEOTIDE SEQUENCE</scope>
</reference>
<protein>
    <submittedName>
        <fullName evidence="2">Uncharacterized protein</fullName>
    </submittedName>
</protein>
<sequence length="29" mass="3217">MLDSTLEAKTGKKTKRNADEKNYCNVSGN</sequence>
<feature type="region of interest" description="Disordered" evidence="1">
    <location>
        <begin position="1"/>
        <end position="29"/>
    </location>
</feature>
<proteinExistence type="predicted"/>
<reference evidence="2" key="2">
    <citation type="journal article" date="2015" name="Fish Shellfish Immunol.">
        <title>Early steps in the European eel (Anguilla anguilla)-Vibrio vulnificus interaction in the gills: Role of the RtxA13 toxin.</title>
        <authorList>
            <person name="Callol A."/>
            <person name="Pajuelo D."/>
            <person name="Ebbesson L."/>
            <person name="Teles M."/>
            <person name="MacKenzie S."/>
            <person name="Amaro C."/>
        </authorList>
    </citation>
    <scope>NUCLEOTIDE SEQUENCE</scope>
</reference>